<reference evidence="1" key="2">
    <citation type="submission" date="2020-06" db="EMBL/GenBank/DDBJ databases">
        <title>Helianthus annuus Genome sequencing and assembly Release 2.</title>
        <authorList>
            <person name="Gouzy J."/>
            <person name="Langlade N."/>
            <person name="Munos S."/>
        </authorList>
    </citation>
    <scope>NUCLEOTIDE SEQUENCE</scope>
    <source>
        <tissue evidence="1">Leaves</tissue>
    </source>
</reference>
<sequence length="56" mass="6365">MNIPLGQNSDTICEKNEYERLGFFSGLEKIDSCSLCFNDVENMGNKKWESVQSTLT</sequence>
<comment type="caution">
    <text evidence="1">The sequence shown here is derived from an EMBL/GenBank/DDBJ whole genome shotgun (WGS) entry which is preliminary data.</text>
</comment>
<keyword evidence="2" id="KW-1185">Reference proteome</keyword>
<organism evidence="1 2">
    <name type="scientific">Helianthus annuus</name>
    <name type="common">Common sunflower</name>
    <dbReference type="NCBI Taxonomy" id="4232"/>
    <lineage>
        <taxon>Eukaryota</taxon>
        <taxon>Viridiplantae</taxon>
        <taxon>Streptophyta</taxon>
        <taxon>Embryophyta</taxon>
        <taxon>Tracheophyta</taxon>
        <taxon>Spermatophyta</taxon>
        <taxon>Magnoliopsida</taxon>
        <taxon>eudicotyledons</taxon>
        <taxon>Gunneridae</taxon>
        <taxon>Pentapetalae</taxon>
        <taxon>asterids</taxon>
        <taxon>campanulids</taxon>
        <taxon>Asterales</taxon>
        <taxon>Asteraceae</taxon>
        <taxon>Asteroideae</taxon>
        <taxon>Heliantheae alliance</taxon>
        <taxon>Heliantheae</taxon>
        <taxon>Helianthus</taxon>
    </lineage>
</organism>
<evidence type="ECO:0000313" key="2">
    <source>
        <dbReference type="Proteomes" id="UP000215914"/>
    </source>
</evidence>
<protein>
    <submittedName>
        <fullName evidence="1">Uncharacterized protein</fullName>
    </submittedName>
</protein>
<dbReference type="Gramene" id="mRNA:HanXRQr2_Chr15g0706511">
    <property type="protein sequence ID" value="CDS:HanXRQr2_Chr15g0706511.1"/>
    <property type="gene ID" value="HanXRQr2_Chr15g0706511"/>
</dbReference>
<dbReference type="EMBL" id="MNCJ02000330">
    <property type="protein sequence ID" value="KAF5765672.1"/>
    <property type="molecule type" value="Genomic_DNA"/>
</dbReference>
<accession>A0A9K3H327</accession>
<name>A0A9K3H327_HELAN</name>
<dbReference type="AlphaFoldDB" id="A0A9K3H327"/>
<gene>
    <name evidence="1" type="ORF">HanXRQr2_Chr15g0706511</name>
</gene>
<dbReference type="Proteomes" id="UP000215914">
    <property type="component" value="Unassembled WGS sequence"/>
</dbReference>
<proteinExistence type="predicted"/>
<reference evidence="1" key="1">
    <citation type="journal article" date="2017" name="Nature">
        <title>The sunflower genome provides insights into oil metabolism, flowering and Asterid evolution.</title>
        <authorList>
            <person name="Badouin H."/>
            <person name="Gouzy J."/>
            <person name="Grassa C.J."/>
            <person name="Murat F."/>
            <person name="Staton S.E."/>
            <person name="Cottret L."/>
            <person name="Lelandais-Briere C."/>
            <person name="Owens G.L."/>
            <person name="Carrere S."/>
            <person name="Mayjonade B."/>
            <person name="Legrand L."/>
            <person name="Gill N."/>
            <person name="Kane N.C."/>
            <person name="Bowers J.E."/>
            <person name="Hubner S."/>
            <person name="Bellec A."/>
            <person name="Berard A."/>
            <person name="Berges H."/>
            <person name="Blanchet N."/>
            <person name="Boniface M.C."/>
            <person name="Brunel D."/>
            <person name="Catrice O."/>
            <person name="Chaidir N."/>
            <person name="Claudel C."/>
            <person name="Donnadieu C."/>
            <person name="Faraut T."/>
            <person name="Fievet G."/>
            <person name="Helmstetter N."/>
            <person name="King M."/>
            <person name="Knapp S.J."/>
            <person name="Lai Z."/>
            <person name="Le Paslier M.C."/>
            <person name="Lippi Y."/>
            <person name="Lorenzon L."/>
            <person name="Mandel J.R."/>
            <person name="Marage G."/>
            <person name="Marchand G."/>
            <person name="Marquand E."/>
            <person name="Bret-Mestries E."/>
            <person name="Morien E."/>
            <person name="Nambeesan S."/>
            <person name="Nguyen T."/>
            <person name="Pegot-Espagnet P."/>
            <person name="Pouilly N."/>
            <person name="Raftis F."/>
            <person name="Sallet E."/>
            <person name="Schiex T."/>
            <person name="Thomas J."/>
            <person name="Vandecasteele C."/>
            <person name="Vares D."/>
            <person name="Vear F."/>
            <person name="Vautrin S."/>
            <person name="Crespi M."/>
            <person name="Mangin B."/>
            <person name="Burke J.M."/>
            <person name="Salse J."/>
            <person name="Munos S."/>
            <person name="Vincourt P."/>
            <person name="Rieseberg L.H."/>
            <person name="Langlade N.B."/>
        </authorList>
    </citation>
    <scope>NUCLEOTIDE SEQUENCE</scope>
    <source>
        <tissue evidence="1">Leaves</tissue>
    </source>
</reference>
<evidence type="ECO:0000313" key="1">
    <source>
        <dbReference type="EMBL" id="KAF5765672.1"/>
    </source>
</evidence>